<dbReference type="Proteomes" id="UP000030666">
    <property type="component" value="Unassembled WGS sequence"/>
</dbReference>
<evidence type="ECO:0000256" key="1">
    <source>
        <dbReference type="SAM" id="MobiDB-lite"/>
    </source>
</evidence>
<feature type="compositionally biased region" description="Basic and acidic residues" evidence="1">
    <location>
        <begin position="31"/>
        <end position="40"/>
    </location>
</feature>
<protein>
    <submittedName>
        <fullName evidence="2">Uncharacterized protein</fullName>
    </submittedName>
</protein>
<accession>W7FZE1</accession>
<dbReference type="AlphaFoldDB" id="W7FZE1"/>
<gene>
    <name evidence="2" type="ORF">PFAG_02406</name>
</gene>
<evidence type="ECO:0000313" key="2">
    <source>
        <dbReference type="EMBL" id="EUT86537.1"/>
    </source>
</evidence>
<proteinExistence type="predicted"/>
<organism evidence="2">
    <name type="scientific">Plasmodium falciparum Santa Lucia</name>
    <dbReference type="NCBI Taxonomy" id="478859"/>
    <lineage>
        <taxon>Eukaryota</taxon>
        <taxon>Sar</taxon>
        <taxon>Alveolata</taxon>
        <taxon>Apicomplexa</taxon>
        <taxon>Aconoidasida</taxon>
        <taxon>Haemosporida</taxon>
        <taxon>Plasmodiidae</taxon>
        <taxon>Plasmodium</taxon>
        <taxon>Plasmodium (Laverania)</taxon>
    </lineage>
</organism>
<dbReference type="EMBL" id="KE123492">
    <property type="protein sequence ID" value="EUT86537.1"/>
    <property type="molecule type" value="Genomic_DNA"/>
</dbReference>
<feature type="region of interest" description="Disordered" evidence="1">
    <location>
        <begin position="31"/>
        <end position="62"/>
    </location>
</feature>
<reference evidence="2" key="1">
    <citation type="submission" date="2013-02" db="EMBL/GenBank/DDBJ databases">
        <title>The Genome Sequence of Plasmodium falciparum Santa Lucia.</title>
        <authorList>
            <consortium name="The Broad Institute Genome Sequencing Platform"/>
            <consortium name="The Broad Institute Genome Sequencing Center for Infectious Disease"/>
            <person name="Neafsey D."/>
            <person name="Cheeseman I."/>
            <person name="Volkman S."/>
            <person name="Adams J."/>
            <person name="Walker B."/>
            <person name="Young S.K."/>
            <person name="Zeng Q."/>
            <person name="Gargeya S."/>
            <person name="Fitzgerald M."/>
            <person name="Haas B."/>
            <person name="Abouelleil A."/>
            <person name="Alvarado L."/>
            <person name="Arachchi H.M."/>
            <person name="Berlin A.M."/>
            <person name="Chapman S.B."/>
            <person name="Dewar J."/>
            <person name="Goldberg J."/>
            <person name="Griggs A."/>
            <person name="Gujja S."/>
            <person name="Hansen M."/>
            <person name="Howarth C."/>
            <person name="Imamovic A."/>
            <person name="Larimer J."/>
            <person name="McCowan C."/>
            <person name="Murphy C."/>
            <person name="Neiman D."/>
            <person name="Pearson M."/>
            <person name="Priest M."/>
            <person name="Roberts A."/>
            <person name="Saif S."/>
            <person name="Shea T."/>
            <person name="Sisk P."/>
            <person name="Sykes S."/>
            <person name="Wortman J."/>
            <person name="Nusbaum C."/>
            <person name="Birren B."/>
        </authorList>
    </citation>
    <scope>NUCLEOTIDE SEQUENCE [LARGE SCALE GENOMIC DNA]</scope>
    <source>
        <strain evidence="2">Santa Lucia</strain>
    </source>
</reference>
<sequence>MITHQFNNKEILKIKHFFSILNGPVDYTEGDIEKKEETEKSGGTNQKDVQGGHNVKFEQNEQDDNNNNIYAKYCFVNMNIVINIT</sequence>
<name>W7FZE1_PLAFA</name>